<sequence>MNIGFKILLAVLVALGLRVANGQQSGASIDAIFRDPPESAKPWVLWYWMHGAVSKGGITADLEGLRNNGIGGVYLACIYDTVSRIPYPHPARQLSPQWWEMINHALRECKRLGMKMSLHMSDGFALAGGPWIKPEQSMQKLVWTKTYVKAPLHDPIVLEQPKANENFYKDVAVFAYPANCAQAFSDTVLVPTVITSTGERASYLAFPIDDTKSFKSDTACWIQYKYPSPFTIRSLKIRTGGNNYQALRLTVLAGYNGIEFDTIIKLQPPRHGWQDSDEDYTFSIPATTAMYFRFLWSKDGSEPGAEDLDAAKWKPSLKVKGIYLNDEPVINQIEAKNGSVWRVATNTDELCVRKEDAIPFDRIINITDKMDEDGQLHWTPPYDANWIITRIGHTSTGHTNATGGAAKGLECDKFDAEAIKLHFDNWFGKVFEMTDPGLAREVLKIFYIDSWEAGSQNWSKNFLSEFKARRGYDLLPYLLVMTGTPIEDAATSERILHDVRETIAELVNDIFYKTLRKLSAEKDCEFMAENVSPTMVSDGLLHFKTVDYPTGEFWLHSPTHDKPNDMLDAISAAHIYGKNIVQAEAFTNLRMAWTEHPGNIKVVGDRNFAMGINRMVLHVMTHNPWLDRKPGMTLSNIGLFYQRDQTWFKQSRAWIDYMTRVSAMLQYGKPVADIAVFTGEEVPRRSILPDRLVNTLPGIFGKERLLSEQKRLENKDQPLRTIPDGVKHSANMADPEDWTDALRGYKYDCFNPDALLGAKVKNKKVVFESGAEYAILVFPEKLLMNPNSHLMSLHIAIKLLELSRAGAIILIDKGHKEPIGFKDNSEELQKIWKALLRSRNIIDIPYMEETFARIGVERDLDATANKEKIAWTHRKTNNEHIYFVSNQESKPVQFTLSFRVKGYTPEIADPVTGSITPVSDWRVVNGRTIIVLPLDTHQSVFIIFRKKTKVLSTKNQFLQTSSLLDDISSNWSVQFDQQMGGPTEVVDFPVLQLWNEKNDPRIKYYSGSAIYKRQFSLSDVNKDSPIYLIIDSVFNIASVSINGKYCGTLWTAPYRLDISDAIRKGINNIEITVTNTWLNRLLYDISLPEKKRITWTSANLELLKGKSLQKAGISGRIRIEQ</sequence>
<proteinExistence type="predicted"/>
<evidence type="ECO:0000256" key="3">
    <source>
        <dbReference type="SAM" id="SignalP"/>
    </source>
</evidence>
<feature type="domain" description="Beta-mannosidase-like galactose-binding" evidence="4">
    <location>
        <begin position="1001"/>
        <end position="1079"/>
    </location>
</feature>
<dbReference type="PANTHER" id="PTHR43817:SF1">
    <property type="entry name" value="HYDROLASE, FAMILY 43, PUTATIVE (AFU_ORTHOLOGUE AFUA_3G01660)-RELATED"/>
    <property type="match status" value="1"/>
</dbReference>
<dbReference type="NCBIfam" id="NF045579">
    <property type="entry name" value="rhamnoside_JR"/>
    <property type="match status" value="1"/>
</dbReference>
<dbReference type="Proteomes" id="UP001357452">
    <property type="component" value="Unassembled WGS sequence"/>
</dbReference>
<dbReference type="SUPFAM" id="SSF49785">
    <property type="entry name" value="Galactose-binding domain-like"/>
    <property type="match status" value="1"/>
</dbReference>
<organism evidence="5 6">
    <name type="scientific">Niabella digestorum</name>
    <dbReference type="NCBI Taxonomy" id="3117701"/>
    <lineage>
        <taxon>Bacteria</taxon>
        <taxon>Pseudomonadati</taxon>
        <taxon>Bacteroidota</taxon>
        <taxon>Chitinophagia</taxon>
        <taxon>Chitinophagales</taxon>
        <taxon>Chitinophagaceae</taxon>
        <taxon>Niabella</taxon>
    </lineage>
</organism>
<protein>
    <submittedName>
        <fullName evidence="5">Glycosyl hydrolase</fullName>
    </submittedName>
</protein>
<dbReference type="EMBL" id="JAZGLY010000006">
    <property type="protein sequence ID" value="MEE6187854.1"/>
    <property type="molecule type" value="Genomic_DNA"/>
</dbReference>
<reference evidence="5 6" key="1">
    <citation type="submission" date="2024-01" db="EMBL/GenBank/DDBJ databases">
        <title>Niabella digestum sp. nov., isolated from waste digestion system.</title>
        <authorList>
            <person name="Zhang L."/>
        </authorList>
    </citation>
    <scope>NUCLEOTIDE SEQUENCE [LARGE SCALE GENOMIC DNA]</scope>
    <source>
        <strain evidence="5 6">A18</strain>
    </source>
</reference>
<gene>
    <name evidence="5" type="ORF">V2H41_11280</name>
</gene>
<accession>A0ABU7RIM5</accession>
<dbReference type="InterPro" id="IPR054593">
    <property type="entry name" value="Beta-mannosidase-like_N2"/>
</dbReference>
<comment type="caution">
    <text evidence="5">The sequence shown here is derived from an EMBL/GenBank/DDBJ whole genome shotgun (WGS) entry which is preliminary data.</text>
</comment>
<evidence type="ECO:0000313" key="6">
    <source>
        <dbReference type="Proteomes" id="UP001357452"/>
    </source>
</evidence>
<dbReference type="GO" id="GO:0016787">
    <property type="term" value="F:hydrolase activity"/>
    <property type="evidence" value="ECO:0007669"/>
    <property type="project" value="UniProtKB-KW"/>
</dbReference>
<feature type="chain" id="PRO_5046394715" evidence="3">
    <location>
        <begin position="23"/>
        <end position="1121"/>
    </location>
</feature>
<dbReference type="InterPro" id="IPR008979">
    <property type="entry name" value="Galactose-bd-like_sf"/>
</dbReference>
<dbReference type="Pfam" id="PF17132">
    <property type="entry name" value="Glyco_hydro_106"/>
    <property type="match status" value="2"/>
</dbReference>
<keyword evidence="1 3" id="KW-0732">Signal</keyword>
<dbReference type="PANTHER" id="PTHR43817">
    <property type="entry name" value="GLYCOSYL HYDROLASE"/>
    <property type="match status" value="1"/>
</dbReference>
<evidence type="ECO:0000313" key="5">
    <source>
        <dbReference type="EMBL" id="MEE6187854.1"/>
    </source>
</evidence>
<keyword evidence="2 5" id="KW-0378">Hydrolase</keyword>
<evidence type="ECO:0000256" key="1">
    <source>
        <dbReference type="ARBA" id="ARBA00022729"/>
    </source>
</evidence>
<dbReference type="RefSeq" id="WP_330975261.1">
    <property type="nucleotide sequence ID" value="NZ_JAZGLY010000006.1"/>
</dbReference>
<evidence type="ECO:0000259" key="4">
    <source>
        <dbReference type="Pfam" id="PF22666"/>
    </source>
</evidence>
<dbReference type="Pfam" id="PF22666">
    <property type="entry name" value="Glyco_hydro_2_N2"/>
    <property type="match status" value="1"/>
</dbReference>
<keyword evidence="6" id="KW-1185">Reference proteome</keyword>
<evidence type="ECO:0000256" key="2">
    <source>
        <dbReference type="ARBA" id="ARBA00022801"/>
    </source>
</evidence>
<dbReference type="Gene3D" id="2.60.120.260">
    <property type="entry name" value="Galactose-binding domain-like"/>
    <property type="match status" value="1"/>
</dbReference>
<name>A0ABU7RIM5_9BACT</name>
<feature type="signal peptide" evidence="3">
    <location>
        <begin position="1"/>
        <end position="22"/>
    </location>
</feature>